<dbReference type="Gene3D" id="1.10.10.10">
    <property type="entry name" value="Winged helix-like DNA-binding domain superfamily/Winged helix DNA-binding domain"/>
    <property type="match status" value="1"/>
</dbReference>
<comment type="caution">
    <text evidence="6">The sequence shown here is derived from an EMBL/GenBank/DDBJ whole genome shotgun (WGS) entry which is preliminary data.</text>
</comment>
<dbReference type="InterPro" id="IPR036390">
    <property type="entry name" value="WH_DNA-bd_sf"/>
</dbReference>
<dbReference type="Proteomes" id="UP001549031">
    <property type="component" value="Unassembled WGS sequence"/>
</dbReference>
<organism evidence="6 7">
    <name type="scientific">Pseudorhizobium tarimense</name>
    <dbReference type="NCBI Taxonomy" id="1079109"/>
    <lineage>
        <taxon>Bacteria</taxon>
        <taxon>Pseudomonadati</taxon>
        <taxon>Pseudomonadota</taxon>
        <taxon>Alphaproteobacteria</taxon>
        <taxon>Hyphomicrobiales</taxon>
        <taxon>Rhizobiaceae</taxon>
        <taxon>Rhizobium/Agrobacterium group</taxon>
        <taxon>Pseudorhizobium</taxon>
    </lineage>
</organism>
<dbReference type="InterPro" id="IPR002577">
    <property type="entry name" value="HTH_HxlR"/>
</dbReference>
<evidence type="ECO:0000313" key="7">
    <source>
        <dbReference type="Proteomes" id="UP001549031"/>
    </source>
</evidence>
<accession>A0ABV2H3Y0</accession>
<evidence type="ECO:0000256" key="4">
    <source>
        <dbReference type="SAM" id="MobiDB-lite"/>
    </source>
</evidence>
<dbReference type="GO" id="GO:0003677">
    <property type="term" value="F:DNA binding"/>
    <property type="evidence" value="ECO:0007669"/>
    <property type="project" value="UniProtKB-KW"/>
</dbReference>
<feature type="domain" description="HTH hxlR-type" evidence="5">
    <location>
        <begin position="22"/>
        <end position="126"/>
    </location>
</feature>
<proteinExistence type="predicted"/>
<evidence type="ECO:0000256" key="2">
    <source>
        <dbReference type="ARBA" id="ARBA00023125"/>
    </source>
</evidence>
<gene>
    <name evidence="6" type="ORF">ABID21_001301</name>
</gene>
<dbReference type="InterPro" id="IPR036388">
    <property type="entry name" value="WH-like_DNA-bd_sf"/>
</dbReference>
<evidence type="ECO:0000313" key="6">
    <source>
        <dbReference type="EMBL" id="MET3585199.1"/>
    </source>
</evidence>
<dbReference type="RefSeq" id="WP_247243115.1">
    <property type="nucleotide sequence ID" value="NZ_JALJRA010000004.1"/>
</dbReference>
<reference evidence="6 7" key="1">
    <citation type="submission" date="2024-06" db="EMBL/GenBank/DDBJ databases">
        <title>Genomic Encyclopedia of Type Strains, Phase IV (KMG-IV): sequencing the most valuable type-strain genomes for metagenomic binning, comparative biology and taxonomic classification.</title>
        <authorList>
            <person name="Goeker M."/>
        </authorList>
    </citation>
    <scope>NUCLEOTIDE SEQUENCE [LARGE SCALE GENOMIC DNA]</scope>
    <source>
        <strain evidence="6 7">DSM 105042</strain>
    </source>
</reference>
<protein>
    <submittedName>
        <fullName evidence="6">DNA-binding HxlR family transcriptional regulator</fullName>
    </submittedName>
</protein>
<evidence type="ECO:0000256" key="3">
    <source>
        <dbReference type="ARBA" id="ARBA00023163"/>
    </source>
</evidence>
<dbReference type="SUPFAM" id="SSF46785">
    <property type="entry name" value="Winged helix' DNA-binding domain"/>
    <property type="match status" value="1"/>
</dbReference>
<feature type="compositionally biased region" description="Basic and acidic residues" evidence="4">
    <location>
        <begin position="9"/>
        <end position="18"/>
    </location>
</feature>
<keyword evidence="7" id="KW-1185">Reference proteome</keyword>
<dbReference type="PANTHER" id="PTHR33204">
    <property type="entry name" value="TRANSCRIPTIONAL REGULATOR, MARR FAMILY"/>
    <property type="match status" value="1"/>
</dbReference>
<name>A0ABV2H3Y0_9HYPH</name>
<evidence type="ECO:0000256" key="1">
    <source>
        <dbReference type="ARBA" id="ARBA00023015"/>
    </source>
</evidence>
<dbReference type="PROSITE" id="PS51118">
    <property type="entry name" value="HTH_HXLR"/>
    <property type="match status" value="1"/>
</dbReference>
<keyword evidence="3" id="KW-0804">Transcription</keyword>
<keyword evidence="2 6" id="KW-0238">DNA-binding</keyword>
<feature type="region of interest" description="Disordered" evidence="4">
    <location>
        <begin position="1"/>
        <end position="20"/>
    </location>
</feature>
<keyword evidence="1" id="KW-0805">Transcription regulation</keyword>
<dbReference type="PANTHER" id="PTHR33204:SF39">
    <property type="entry name" value="TRANSCRIPTIONAL REGULATORY PROTEIN"/>
    <property type="match status" value="1"/>
</dbReference>
<evidence type="ECO:0000259" key="5">
    <source>
        <dbReference type="PROSITE" id="PS51118"/>
    </source>
</evidence>
<dbReference type="EMBL" id="JBEPLJ010000004">
    <property type="protein sequence ID" value="MET3585199.1"/>
    <property type="molecule type" value="Genomic_DNA"/>
</dbReference>
<dbReference type="Pfam" id="PF01638">
    <property type="entry name" value="HxlR"/>
    <property type="match status" value="1"/>
</dbReference>
<sequence length="139" mass="15446">MSQGAAGKESSRSTREIPEEVDPAIEELVRGIIGQVADKWTMLILETLEEQGTLRFTEVGRHVGGISQKMLTKTLRDMERDGLVSRTVHPVIPPHVDYTLTDLGHSLGEAFCGVWIWAEKHHATIESARAAFREREGQG</sequence>